<sequence>MRIKTLVIASAMAVAAWPSLAQEAAPARIAEAAALRDLTLADAWRLAEAANPAIRAKQAELASAEGVRTDANALLFNNPELAAERTRRDVPREGLPDERRQEWSASLQQTLEIAGQRGHRRDAADAAMTALQEEIAEVRAQVRIEVAQQFYRILALQQRAEVEEQALGLFESTATAVQKRRAAGEDTKLDANVATVEAERARNQLAVAREQLLDARSDLAAKLQLSPDRLPKAGGDLRPVALAPYTLETLLGQSATQPRLRALGAREESARARLKLENAARYPDVTVGVAVGREGPTSARENLTTVRLSVPLPLFKRNAAGIGQASSALTQAEISRSAALRDTQAQVRSLWSKLESLKARVNRLQDRVLPALLDNQQLSVKSQRAGQIGLLELIVVNRQALDARRDLIDALGDYQTTRLSLELAAGWMEGVLP</sequence>
<proteinExistence type="inferred from homology"/>
<evidence type="ECO:0000256" key="1">
    <source>
        <dbReference type="ARBA" id="ARBA00007613"/>
    </source>
</evidence>
<protein>
    <submittedName>
        <fullName evidence="4">TolC family protein</fullName>
    </submittedName>
</protein>
<comment type="caution">
    <text evidence="4">The sequence shown here is derived from an EMBL/GenBank/DDBJ whole genome shotgun (WGS) entry which is preliminary data.</text>
</comment>
<feature type="coiled-coil region" evidence="2">
    <location>
        <begin position="191"/>
        <end position="218"/>
    </location>
</feature>
<organism evidence="4 5">
    <name type="scientific">Variovorax robiniae</name>
    <dbReference type="NCBI Taxonomy" id="1836199"/>
    <lineage>
        <taxon>Bacteria</taxon>
        <taxon>Pseudomonadati</taxon>
        <taxon>Pseudomonadota</taxon>
        <taxon>Betaproteobacteria</taxon>
        <taxon>Burkholderiales</taxon>
        <taxon>Comamonadaceae</taxon>
        <taxon>Variovorax</taxon>
    </lineage>
</organism>
<feature type="signal peptide" evidence="3">
    <location>
        <begin position="1"/>
        <end position="21"/>
    </location>
</feature>
<dbReference type="InterPro" id="IPR003423">
    <property type="entry name" value="OMP_efflux"/>
</dbReference>
<keyword evidence="5" id="KW-1185">Reference proteome</keyword>
<feature type="coiled-coil region" evidence="2">
    <location>
        <begin position="121"/>
        <end position="148"/>
    </location>
</feature>
<feature type="chain" id="PRO_5045294322" evidence="3">
    <location>
        <begin position="22"/>
        <end position="433"/>
    </location>
</feature>
<dbReference type="SUPFAM" id="SSF56954">
    <property type="entry name" value="Outer membrane efflux proteins (OEP)"/>
    <property type="match status" value="1"/>
</dbReference>
<evidence type="ECO:0000313" key="5">
    <source>
        <dbReference type="Proteomes" id="UP001367030"/>
    </source>
</evidence>
<dbReference type="Gene3D" id="1.20.1600.10">
    <property type="entry name" value="Outer membrane efflux proteins (OEP)"/>
    <property type="match status" value="1"/>
</dbReference>
<dbReference type="InterPro" id="IPR010131">
    <property type="entry name" value="MdtP/NodT-like"/>
</dbReference>
<evidence type="ECO:0000256" key="3">
    <source>
        <dbReference type="SAM" id="SignalP"/>
    </source>
</evidence>
<reference evidence="4 5" key="1">
    <citation type="submission" date="2024-03" db="EMBL/GenBank/DDBJ databases">
        <title>Novel species of the genus Variovorax.</title>
        <authorList>
            <person name="Liu Q."/>
            <person name="Xin Y.-H."/>
        </authorList>
    </citation>
    <scope>NUCLEOTIDE SEQUENCE [LARGE SCALE GENOMIC DNA]</scope>
    <source>
        <strain evidence="4 5">KACC 18901</strain>
    </source>
</reference>
<keyword evidence="2" id="KW-0175">Coiled coil</keyword>
<dbReference type="Proteomes" id="UP001367030">
    <property type="component" value="Unassembled WGS sequence"/>
</dbReference>
<dbReference type="Pfam" id="PF02321">
    <property type="entry name" value="OEP"/>
    <property type="match status" value="2"/>
</dbReference>
<evidence type="ECO:0000256" key="2">
    <source>
        <dbReference type="SAM" id="Coils"/>
    </source>
</evidence>
<gene>
    <name evidence="4" type="ORF">WKW79_15040</name>
</gene>
<name>A0ABU8X7R6_9BURK</name>
<keyword evidence="3" id="KW-0732">Signal</keyword>
<dbReference type="PANTHER" id="PTHR30203:SF24">
    <property type="entry name" value="BLR4935 PROTEIN"/>
    <property type="match status" value="1"/>
</dbReference>
<evidence type="ECO:0000313" key="4">
    <source>
        <dbReference type="EMBL" id="MEJ8855896.1"/>
    </source>
</evidence>
<accession>A0ABU8X7R6</accession>
<dbReference type="RefSeq" id="WP_340335966.1">
    <property type="nucleotide sequence ID" value="NZ_JBBKZS010000005.1"/>
</dbReference>
<dbReference type="EMBL" id="JBBKZS010000005">
    <property type="protein sequence ID" value="MEJ8855896.1"/>
    <property type="molecule type" value="Genomic_DNA"/>
</dbReference>
<dbReference type="PANTHER" id="PTHR30203">
    <property type="entry name" value="OUTER MEMBRANE CATION EFFLUX PROTEIN"/>
    <property type="match status" value="1"/>
</dbReference>
<comment type="similarity">
    <text evidence="1">Belongs to the outer membrane factor (OMF) (TC 1.B.17) family.</text>
</comment>